<name>A0A9J7MVM8_BRAFL</name>
<dbReference type="InterPro" id="IPR007007">
    <property type="entry name" value="Ninjurin"/>
</dbReference>
<gene>
    <name evidence="10" type="primary">LOC118420402</name>
</gene>
<dbReference type="Proteomes" id="UP000001554">
    <property type="component" value="Chromosome 8"/>
</dbReference>
<proteinExistence type="inferred from homology"/>
<keyword evidence="6 8" id="KW-0472">Membrane</keyword>
<reference evidence="10" key="2">
    <citation type="submission" date="2025-08" db="UniProtKB">
        <authorList>
            <consortium name="RefSeq"/>
        </authorList>
    </citation>
    <scope>IDENTIFICATION</scope>
    <source>
        <strain evidence="10">S238N-H82</strain>
        <tissue evidence="10">Testes</tissue>
    </source>
</reference>
<feature type="transmembrane region" description="Helical" evidence="8">
    <location>
        <begin position="100"/>
        <end position="122"/>
    </location>
</feature>
<dbReference type="OrthoDB" id="6114058at2759"/>
<dbReference type="KEGG" id="bfo:118420402"/>
<evidence type="ECO:0000256" key="1">
    <source>
        <dbReference type="ARBA" id="ARBA00004141"/>
    </source>
</evidence>
<evidence type="ECO:0000256" key="7">
    <source>
        <dbReference type="SAM" id="MobiDB-lite"/>
    </source>
</evidence>
<dbReference type="RefSeq" id="XP_035683072.1">
    <property type="nucleotide sequence ID" value="XM_035827179.1"/>
</dbReference>
<dbReference type="PANTHER" id="PTHR12316:SF28">
    <property type="entry name" value="NINJURIN-2-LIKE"/>
    <property type="match status" value="1"/>
</dbReference>
<reference evidence="9" key="1">
    <citation type="journal article" date="2020" name="Nat. Ecol. Evol.">
        <title>Deeply conserved synteny resolves early events in vertebrate evolution.</title>
        <authorList>
            <person name="Simakov O."/>
            <person name="Marletaz F."/>
            <person name="Yue J.X."/>
            <person name="O'Connell B."/>
            <person name="Jenkins J."/>
            <person name="Brandt A."/>
            <person name="Calef R."/>
            <person name="Tung C.H."/>
            <person name="Huang T.K."/>
            <person name="Schmutz J."/>
            <person name="Satoh N."/>
            <person name="Yu J.K."/>
            <person name="Putnam N.H."/>
            <person name="Green R.E."/>
            <person name="Rokhsar D.S."/>
        </authorList>
    </citation>
    <scope>NUCLEOTIDE SEQUENCE [LARGE SCALE GENOMIC DNA]</scope>
    <source>
        <strain evidence="9">S238N-H82</strain>
    </source>
</reference>
<dbReference type="AlphaFoldDB" id="A0A9J7MVM8"/>
<evidence type="ECO:0000256" key="4">
    <source>
        <dbReference type="ARBA" id="ARBA00022889"/>
    </source>
</evidence>
<dbReference type="GO" id="GO:0016020">
    <property type="term" value="C:membrane"/>
    <property type="evidence" value="ECO:0007669"/>
    <property type="project" value="UniProtKB-SubCell"/>
</dbReference>
<dbReference type="PANTHER" id="PTHR12316">
    <property type="entry name" value="NINJURIN-RELATED"/>
    <property type="match status" value="1"/>
</dbReference>
<evidence type="ECO:0000256" key="2">
    <source>
        <dbReference type="ARBA" id="ARBA00008141"/>
    </source>
</evidence>
<evidence type="ECO:0000256" key="3">
    <source>
        <dbReference type="ARBA" id="ARBA00022692"/>
    </source>
</evidence>
<feature type="compositionally biased region" description="Polar residues" evidence="7">
    <location>
        <begin position="1"/>
        <end position="10"/>
    </location>
</feature>
<dbReference type="GO" id="GO:0007155">
    <property type="term" value="P:cell adhesion"/>
    <property type="evidence" value="ECO:0000318"/>
    <property type="project" value="GO_Central"/>
</dbReference>
<organism evidence="9 10">
    <name type="scientific">Branchiostoma floridae</name>
    <name type="common">Florida lancelet</name>
    <name type="synonym">Amphioxus</name>
    <dbReference type="NCBI Taxonomy" id="7739"/>
    <lineage>
        <taxon>Eukaryota</taxon>
        <taxon>Metazoa</taxon>
        <taxon>Chordata</taxon>
        <taxon>Cephalochordata</taxon>
        <taxon>Leptocardii</taxon>
        <taxon>Amphioxiformes</taxon>
        <taxon>Branchiostomatidae</taxon>
        <taxon>Branchiostoma</taxon>
    </lineage>
</organism>
<evidence type="ECO:0000256" key="5">
    <source>
        <dbReference type="ARBA" id="ARBA00022989"/>
    </source>
</evidence>
<keyword evidence="3 8" id="KW-0812">Transmembrane</keyword>
<dbReference type="GeneID" id="118420402"/>
<comment type="subcellular location">
    <subcellularLocation>
        <location evidence="1">Membrane</location>
        <topology evidence="1">Multi-pass membrane protein</topology>
    </subcellularLocation>
</comment>
<evidence type="ECO:0000313" key="9">
    <source>
        <dbReference type="Proteomes" id="UP000001554"/>
    </source>
</evidence>
<sequence length="184" mass="20152">MLKDQYTCNPKQKMAAPGANASTIPAKEDPTRRRIVHGTTPIARPEALGTGNQRLGPIKDLKKYNEHETLSQGYLNASLLSANASQLQIVIQSGFPGPMFYVQLVLLLISIVLQVVHGILLLRKYQINIETANDNDPSDDEKDSQRAHRYNNWAMVVSIIIMAVNILISTFGASLVGATKAKTA</sequence>
<evidence type="ECO:0000256" key="6">
    <source>
        <dbReference type="ARBA" id="ARBA00023136"/>
    </source>
</evidence>
<evidence type="ECO:0000256" key="8">
    <source>
        <dbReference type="SAM" id="Phobius"/>
    </source>
</evidence>
<keyword evidence="5 8" id="KW-1133">Transmembrane helix</keyword>
<keyword evidence="4" id="KW-0130">Cell adhesion</keyword>
<evidence type="ECO:0000313" key="10">
    <source>
        <dbReference type="RefSeq" id="XP_035683072.1"/>
    </source>
</evidence>
<keyword evidence="9" id="KW-1185">Reference proteome</keyword>
<dbReference type="Pfam" id="PF04923">
    <property type="entry name" value="Ninjurin"/>
    <property type="match status" value="1"/>
</dbReference>
<feature type="transmembrane region" description="Helical" evidence="8">
    <location>
        <begin position="153"/>
        <end position="178"/>
    </location>
</feature>
<feature type="region of interest" description="Disordered" evidence="7">
    <location>
        <begin position="1"/>
        <end position="25"/>
    </location>
</feature>
<dbReference type="GO" id="GO:0042246">
    <property type="term" value="P:tissue regeneration"/>
    <property type="evidence" value="ECO:0007669"/>
    <property type="project" value="InterPro"/>
</dbReference>
<accession>A0A9J7MVM8</accession>
<protein>
    <submittedName>
        <fullName evidence="10">Uncharacterized protein LOC118420402</fullName>
    </submittedName>
</protein>
<comment type="similarity">
    <text evidence="2">Belongs to the ninjurin family.</text>
</comment>